<protein>
    <submittedName>
        <fullName evidence="3">Flagellar motor protein MotA</fullName>
    </submittedName>
</protein>
<accession>A0A512DT20</accession>
<dbReference type="OrthoDB" id="9794540at2"/>
<dbReference type="SUPFAM" id="SSF58113">
    <property type="entry name" value="Apolipoprotein A-I"/>
    <property type="match status" value="1"/>
</dbReference>
<comment type="caution">
    <text evidence="3">The sequence shown here is derived from an EMBL/GenBank/DDBJ whole genome shotgun (WGS) entry which is preliminary data.</text>
</comment>
<gene>
    <name evidence="3" type="ORF">SAE02_37610</name>
</gene>
<sequence length="380" mass="41431">MSRPQRYLTRMILFVALVAGVVLLLFPALERAFMANPGLNSLIIAVLLLGIGYIFRQVLILKPEVAWLESFQTNRPASDAVQEPVLLAPMARMLGERKGKLSLSALSMRSLLDGIDARLDETREISRYLIGLLIFLGLLGTFWGLLGTVSAVGDVIGSLSVEGGDVGMMFGNLQQGLQAPLTGMGTAFSSSLFGLAGSLVLGFLELQASQAQNRFYTDLEDWLSGATRLSSGAGFGESEQSVPAYLQALLEQTAENLDNLQRTVAQSEDGRRSANQNLLALTEKLSTLTDQMRTEQNLMLRLAESQMELKPILGRLSDAISGQQLGIDDATRQHIRNMDVYTARLLEEVATGRVQSVQEIRSEIKLLARTIAALAEDSER</sequence>
<keyword evidence="3" id="KW-0969">Cilium</keyword>
<evidence type="ECO:0000256" key="1">
    <source>
        <dbReference type="SAM" id="Coils"/>
    </source>
</evidence>
<feature type="transmembrane region" description="Helical" evidence="2">
    <location>
        <begin position="128"/>
        <end position="161"/>
    </location>
</feature>
<keyword evidence="2" id="KW-0812">Transmembrane</keyword>
<organism evidence="3 4">
    <name type="scientific">Skermanella aerolata</name>
    <dbReference type="NCBI Taxonomy" id="393310"/>
    <lineage>
        <taxon>Bacteria</taxon>
        <taxon>Pseudomonadati</taxon>
        <taxon>Pseudomonadota</taxon>
        <taxon>Alphaproteobacteria</taxon>
        <taxon>Rhodospirillales</taxon>
        <taxon>Azospirillaceae</taxon>
        <taxon>Skermanella</taxon>
    </lineage>
</organism>
<feature type="transmembrane region" description="Helical" evidence="2">
    <location>
        <begin position="7"/>
        <end position="26"/>
    </location>
</feature>
<evidence type="ECO:0000313" key="3">
    <source>
        <dbReference type="EMBL" id="GEO39613.1"/>
    </source>
</evidence>
<dbReference type="Proteomes" id="UP000321523">
    <property type="component" value="Unassembled WGS sequence"/>
</dbReference>
<dbReference type="RefSeq" id="WP_044427615.1">
    <property type="nucleotide sequence ID" value="NZ_BJYZ01000017.1"/>
</dbReference>
<dbReference type="EMBL" id="BJYZ01000017">
    <property type="protein sequence ID" value="GEO39613.1"/>
    <property type="molecule type" value="Genomic_DNA"/>
</dbReference>
<reference evidence="3 4" key="1">
    <citation type="submission" date="2019-07" db="EMBL/GenBank/DDBJ databases">
        <title>Whole genome shotgun sequence of Skermanella aerolata NBRC 106429.</title>
        <authorList>
            <person name="Hosoyama A."/>
            <person name="Uohara A."/>
            <person name="Ohji S."/>
            <person name="Ichikawa N."/>
        </authorList>
    </citation>
    <scope>NUCLEOTIDE SEQUENCE [LARGE SCALE GENOMIC DNA]</scope>
    <source>
        <strain evidence="3 4">NBRC 106429</strain>
    </source>
</reference>
<keyword evidence="3" id="KW-0966">Cell projection</keyword>
<feature type="transmembrane region" description="Helical" evidence="2">
    <location>
        <begin position="181"/>
        <end position="204"/>
    </location>
</feature>
<keyword evidence="1" id="KW-0175">Coiled coil</keyword>
<evidence type="ECO:0000313" key="4">
    <source>
        <dbReference type="Proteomes" id="UP000321523"/>
    </source>
</evidence>
<feature type="transmembrane region" description="Helical" evidence="2">
    <location>
        <begin position="38"/>
        <end position="55"/>
    </location>
</feature>
<proteinExistence type="predicted"/>
<feature type="coiled-coil region" evidence="1">
    <location>
        <begin position="250"/>
        <end position="291"/>
    </location>
</feature>
<name>A0A512DT20_9PROT</name>
<dbReference type="AlphaFoldDB" id="A0A512DT20"/>
<keyword evidence="4" id="KW-1185">Reference proteome</keyword>
<keyword evidence="2" id="KW-1133">Transmembrane helix</keyword>
<evidence type="ECO:0000256" key="2">
    <source>
        <dbReference type="SAM" id="Phobius"/>
    </source>
</evidence>
<keyword evidence="3" id="KW-0282">Flagellum</keyword>
<keyword evidence="2" id="KW-0472">Membrane</keyword>